<comment type="caution">
    <text evidence="3">The sequence shown here is derived from an EMBL/GenBank/DDBJ whole genome shotgun (WGS) entry which is preliminary data.</text>
</comment>
<dbReference type="PANTHER" id="PTHR11941">
    <property type="entry name" value="ENOYL-COA HYDRATASE-RELATED"/>
    <property type="match status" value="1"/>
</dbReference>
<sequence length="262" mass="28188">MSHVTHHVENQVAVLTIEHAPQNRIGDQMVAGLVEALDAIERSDARALVLQAAGADFCFGGDIRTWPETSSRELRASFTRYLDVFNRLEQLPMPVVAAVQGMCLGGGFELALRADVIIAGESAHFGHPEQSIAITTIMGGIYRVAERAGRARAIEWAFTSERVPAQEMANAGVVNRVVADDVVHKEALALAEQLARGPTLAHAAHKALLRTWSVGGVAAADQAMFDISMPLFETDDAQLAMRSAVKAMAAGQPRPDVEFQGR</sequence>
<dbReference type="Proteomes" id="UP000276542">
    <property type="component" value="Unassembled WGS sequence"/>
</dbReference>
<keyword evidence="4" id="KW-1185">Reference proteome</keyword>
<dbReference type="CDD" id="cd06558">
    <property type="entry name" value="crotonase-like"/>
    <property type="match status" value="1"/>
</dbReference>
<evidence type="ECO:0000313" key="3">
    <source>
        <dbReference type="EMBL" id="RJS46764.1"/>
    </source>
</evidence>
<proteinExistence type="inferred from homology"/>
<evidence type="ECO:0000313" key="4">
    <source>
        <dbReference type="Proteomes" id="UP000276542"/>
    </source>
</evidence>
<evidence type="ECO:0000256" key="1">
    <source>
        <dbReference type="ARBA" id="ARBA00005254"/>
    </source>
</evidence>
<dbReference type="GO" id="GO:0006635">
    <property type="term" value="P:fatty acid beta-oxidation"/>
    <property type="evidence" value="ECO:0007669"/>
    <property type="project" value="TreeGrafter"/>
</dbReference>
<dbReference type="Gene3D" id="3.90.226.10">
    <property type="entry name" value="2-enoyl-CoA Hydratase, Chain A, domain 1"/>
    <property type="match status" value="1"/>
</dbReference>
<dbReference type="OrthoDB" id="8452484at2"/>
<protein>
    <submittedName>
        <fullName evidence="3">Enoyl-CoA hydratase/isomerase family protein</fullName>
    </submittedName>
</protein>
<dbReference type="InterPro" id="IPR018376">
    <property type="entry name" value="Enoyl-CoA_hyd/isom_CS"/>
</dbReference>
<organism evidence="3 4">
    <name type="scientific">Nocardioides cavernaquae</name>
    <dbReference type="NCBI Taxonomy" id="2321396"/>
    <lineage>
        <taxon>Bacteria</taxon>
        <taxon>Bacillati</taxon>
        <taxon>Actinomycetota</taxon>
        <taxon>Actinomycetes</taxon>
        <taxon>Propionibacteriales</taxon>
        <taxon>Nocardioidaceae</taxon>
        <taxon>Nocardioides</taxon>
    </lineage>
</organism>
<dbReference type="PROSITE" id="PS00166">
    <property type="entry name" value="ENOYL_COA_HYDRATASE"/>
    <property type="match status" value="1"/>
</dbReference>
<dbReference type="InterPro" id="IPR001753">
    <property type="entry name" value="Enoyl-CoA_hydra/iso"/>
</dbReference>
<accession>A0A3A5HFE7</accession>
<gene>
    <name evidence="3" type="ORF">D4739_11420</name>
</gene>
<dbReference type="Pfam" id="PF00378">
    <property type="entry name" value="ECH_1"/>
    <property type="match status" value="1"/>
</dbReference>
<dbReference type="GO" id="GO:0016853">
    <property type="term" value="F:isomerase activity"/>
    <property type="evidence" value="ECO:0007669"/>
    <property type="project" value="UniProtKB-KW"/>
</dbReference>
<name>A0A3A5HFE7_9ACTN</name>
<dbReference type="RefSeq" id="WP_120060735.1">
    <property type="nucleotide sequence ID" value="NZ_QYRP01000002.1"/>
</dbReference>
<dbReference type="AlphaFoldDB" id="A0A3A5HFE7"/>
<keyword evidence="3" id="KW-0413">Isomerase</keyword>
<evidence type="ECO:0000256" key="2">
    <source>
        <dbReference type="RuleBase" id="RU003707"/>
    </source>
</evidence>
<dbReference type="SUPFAM" id="SSF52096">
    <property type="entry name" value="ClpP/crotonase"/>
    <property type="match status" value="1"/>
</dbReference>
<comment type="similarity">
    <text evidence="1 2">Belongs to the enoyl-CoA hydratase/isomerase family.</text>
</comment>
<reference evidence="4" key="1">
    <citation type="submission" date="2018-09" db="EMBL/GenBank/DDBJ databases">
        <authorList>
            <person name="Zhu H."/>
        </authorList>
    </citation>
    <scope>NUCLEOTIDE SEQUENCE [LARGE SCALE GENOMIC DNA]</scope>
    <source>
        <strain evidence="4">K1W22B-1</strain>
    </source>
</reference>
<dbReference type="EMBL" id="QYRP01000002">
    <property type="protein sequence ID" value="RJS46764.1"/>
    <property type="molecule type" value="Genomic_DNA"/>
</dbReference>
<dbReference type="PANTHER" id="PTHR11941:SF54">
    <property type="entry name" value="ENOYL-COA HYDRATASE, MITOCHONDRIAL"/>
    <property type="match status" value="1"/>
</dbReference>
<dbReference type="InterPro" id="IPR029045">
    <property type="entry name" value="ClpP/crotonase-like_dom_sf"/>
</dbReference>